<gene>
    <name evidence="1" type="ORF">E0H31_16130</name>
</gene>
<evidence type="ECO:0000313" key="1">
    <source>
        <dbReference type="EMBL" id="TBX93330.1"/>
    </source>
</evidence>
<name>A0A8G2IYR6_RHILV</name>
<reference evidence="1 2" key="1">
    <citation type="submission" date="2019-02" db="EMBL/GenBank/DDBJ databases">
        <title>The competitiveness to form nodules shapes the capacities of Rhizobium leguminosarum sv viciae communities to promote symbiosis with specific hosts.</title>
        <authorList>
            <person name="Boivin S."/>
            <person name="Lepetit M."/>
        </authorList>
    </citation>
    <scope>NUCLEOTIDE SEQUENCE [LARGE SCALE GENOMIC DNA]</scope>
    <source>
        <strain evidence="1 2">SPF4F3</strain>
    </source>
</reference>
<sequence length="66" mass="7355">MAAHAVLGFCGLVEKAYLKSILVNIEAHTGLSRTVAWRAKKLQLFVEFAIWHTGRCQPKRTGTSKN</sequence>
<evidence type="ECO:0000313" key="2">
    <source>
        <dbReference type="Proteomes" id="UP000291866"/>
    </source>
</evidence>
<dbReference type="AlphaFoldDB" id="A0A8G2IYR6"/>
<comment type="caution">
    <text evidence="1">The sequence shown here is derived from an EMBL/GenBank/DDBJ whole genome shotgun (WGS) entry which is preliminary data.</text>
</comment>
<dbReference type="Proteomes" id="UP000291866">
    <property type="component" value="Unassembled WGS sequence"/>
</dbReference>
<protein>
    <submittedName>
        <fullName evidence="1">Uncharacterized protein</fullName>
    </submittedName>
</protein>
<organism evidence="1 2">
    <name type="scientific">Rhizobium leguminosarum bv. viciae</name>
    <dbReference type="NCBI Taxonomy" id="387"/>
    <lineage>
        <taxon>Bacteria</taxon>
        <taxon>Pseudomonadati</taxon>
        <taxon>Pseudomonadota</taxon>
        <taxon>Alphaproteobacteria</taxon>
        <taxon>Hyphomicrobiales</taxon>
        <taxon>Rhizobiaceae</taxon>
        <taxon>Rhizobium/Agrobacterium group</taxon>
        <taxon>Rhizobium</taxon>
    </lineage>
</organism>
<accession>A0A8G2IYR6</accession>
<proteinExistence type="predicted"/>
<dbReference type="EMBL" id="SJLU01000007">
    <property type="protein sequence ID" value="TBX93330.1"/>
    <property type="molecule type" value="Genomic_DNA"/>
</dbReference>